<proteinExistence type="inferred from homology"/>
<dbReference type="RefSeq" id="WP_233244455.1">
    <property type="nucleotide sequence ID" value="NZ_JAXEIU010000055.1"/>
</dbReference>
<protein>
    <submittedName>
        <fullName evidence="7">Leucyl aminopeptidase</fullName>
    </submittedName>
</protein>
<dbReference type="InterPro" id="IPR011356">
    <property type="entry name" value="Leucine_aapep/pepB"/>
</dbReference>
<evidence type="ECO:0000256" key="3">
    <source>
        <dbReference type="ARBA" id="ARBA00022670"/>
    </source>
</evidence>
<accession>A0ABX5LT70</accession>
<dbReference type="Proteomes" id="UP000245523">
    <property type="component" value="Unassembled WGS sequence"/>
</dbReference>
<evidence type="ECO:0000259" key="6">
    <source>
        <dbReference type="PROSITE" id="PS00631"/>
    </source>
</evidence>
<organism evidence="7 8">
    <name type="scientific">Hallerella porci</name>
    <dbReference type="NCBI Taxonomy" id="1945871"/>
    <lineage>
        <taxon>Bacteria</taxon>
        <taxon>Pseudomonadati</taxon>
        <taxon>Fibrobacterota</taxon>
        <taxon>Fibrobacteria</taxon>
        <taxon>Fibrobacterales</taxon>
        <taxon>Fibrobacteraceae</taxon>
        <taxon>Hallerella</taxon>
    </lineage>
</organism>
<dbReference type="InterPro" id="IPR000819">
    <property type="entry name" value="Peptidase_M17_C"/>
</dbReference>
<name>A0ABX5LT70_9BACT</name>
<sequence length="495" mass="53861">MMKLKIAKHVADSAEAHALFFVKKAVQFSSVLSEEAELQVAKVLEEMSNGVSEDLDIVEIDGHKTIFVNAAKECGLNSLDLLRMAGYRLGLRAKQKHYKTVKLLLADAADEQFKAILHGLYYSDYSFKKYKSNPKIDFCVTFEIEADARTKDFEKIAAEVAVEQHYIGLCKNLVNTTGSDLNPEAFAKLAIQEAHRVPGLSITILNPRILAKDGFNGLLTVGAGSRFEPCMVKLTYNPKDAVSDKHLALVGKGLTFDTGGISLKPAKGMKEMQSDMSGAAAVLSAICAAAELKIPLKISAYLCLAENRIGSGAVLPGDIFKAKNGKTVMVDNTDAEGRLVLSDGLCAAVENGATHVIDLATLTGAMVRALGPYITGYFTNSDELVDLVKNASANACEKFWQMPLDSEYANELKDYFADLSNIGKSAGAILAALFLKEFIPDDVKWSHWDIAGTAFTERPWKYTRYGATGIGVQTLLGIMREMSEEKEPSEKDEEA</sequence>
<dbReference type="Gene3D" id="3.40.220.10">
    <property type="entry name" value="Leucine Aminopeptidase, subunit E, domain 1"/>
    <property type="match status" value="1"/>
</dbReference>
<reference evidence="7 8" key="1">
    <citation type="submission" date="2018-05" db="EMBL/GenBank/DDBJ databases">
        <title>Animal gut microbial communities from fecal samples from Wisconsin, USA.</title>
        <authorList>
            <person name="Neumann A."/>
        </authorList>
    </citation>
    <scope>NUCLEOTIDE SEQUENCE [LARGE SCALE GENOMIC DNA]</scope>
    <source>
        <strain evidence="7 8">UWS4</strain>
    </source>
</reference>
<dbReference type="Gene3D" id="3.40.630.10">
    <property type="entry name" value="Zn peptidases"/>
    <property type="match status" value="1"/>
</dbReference>
<dbReference type="InterPro" id="IPR043472">
    <property type="entry name" value="Macro_dom-like"/>
</dbReference>
<evidence type="ECO:0000256" key="1">
    <source>
        <dbReference type="ARBA" id="ARBA00009528"/>
    </source>
</evidence>
<keyword evidence="2 7" id="KW-0031">Aminopeptidase</keyword>
<dbReference type="PRINTS" id="PR00481">
    <property type="entry name" value="LAMNOPPTDASE"/>
</dbReference>
<dbReference type="EMBL" id="QGHD01000001">
    <property type="protein sequence ID" value="PWL04251.1"/>
    <property type="molecule type" value="Genomic_DNA"/>
</dbReference>
<dbReference type="GO" id="GO:0004177">
    <property type="term" value="F:aminopeptidase activity"/>
    <property type="evidence" value="ECO:0007669"/>
    <property type="project" value="UniProtKB-KW"/>
</dbReference>
<evidence type="ECO:0000256" key="2">
    <source>
        <dbReference type="ARBA" id="ARBA00022438"/>
    </source>
</evidence>
<feature type="domain" description="Cytosol aminopeptidase" evidence="6">
    <location>
        <begin position="332"/>
        <end position="339"/>
    </location>
</feature>
<dbReference type="PROSITE" id="PS00631">
    <property type="entry name" value="CYTOSOL_AP"/>
    <property type="match status" value="1"/>
</dbReference>
<evidence type="ECO:0000256" key="4">
    <source>
        <dbReference type="ARBA" id="ARBA00022801"/>
    </source>
</evidence>
<keyword evidence="4" id="KW-0378">Hydrolase</keyword>
<comment type="caution">
    <text evidence="7">The sequence shown here is derived from an EMBL/GenBank/DDBJ whole genome shotgun (WGS) entry which is preliminary data.</text>
</comment>
<dbReference type="PANTHER" id="PTHR11963:SF23">
    <property type="entry name" value="CYTOSOL AMINOPEPTIDASE"/>
    <property type="match status" value="1"/>
</dbReference>
<dbReference type="SUPFAM" id="SSF53187">
    <property type="entry name" value="Zn-dependent exopeptidases"/>
    <property type="match status" value="1"/>
</dbReference>
<evidence type="ECO:0000313" key="8">
    <source>
        <dbReference type="Proteomes" id="UP000245523"/>
    </source>
</evidence>
<keyword evidence="3" id="KW-0645">Protease</keyword>
<gene>
    <name evidence="7" type="ORF">B0H50_101266</name>
</gene>
<keyword evidence="8" id="KW-1185">Reference proteome</keyword>
<dbReference type="Pfam" id="PF00883">
    <property type="entry name" value="Peptidase_M17"/>
    <property type="match status" value="1"/>
</dbReference>
<evidence type="ECO:0000256" key="5">
    <source>
        <dbReference type="ARBA" id="ARBA00023211"/>
    </source>
</evidence>
<dbReference type="CDD" id="cd00433">
    <property type="entry name" value="Peptidase_M17"/>
    <property type="match status" value="1"/>
</dbReference>
<evidence type="ECO:0000313" key="7">
    <source>
        <dbReference type="EMBL" id="PWL04251.1"/>
    </source>
</evidence>
<keyword evidence="5" id="KW-0464">Manganese</keyword>
<dbReference type="PANTHER" id="PTHR11963">
    <property type="entry name" value="LEUCINE AMINOPEPTIDASE-RELATED"/>
    <property type="match status" value="1"/>
</dbReference>
<comment type="similarity">
    <text evidence="1">Belongs to the peptidase M17 family.</text>
</comment>